<evidence type="ECO:0000313" key="3">
    <source>
        <dbReference type="Proteomes" id="UP000799438"/>
    </source>
</evidence>
<keyword evidence="3" id="KW-1185">Reference proteome</keyword>
<dbReference type="OrthoDB" id="5361286at2759"/>
<dbReference type="RefSeq" id="XP_033391189.1">
    <property type="nucleotide sequence ID" value="XM_033537718.1"/>
</dbReference>
<evidence type="ECO:0000313" key="2">
    <source>
        <dbReference type="EMBL" id="KAF2135471.1"/>
    </source>
</evidence>
<dbReference type="Pfam" id="PF00651">
    <property type="entry name" value="BTB"/>
    <property type="match status" value="1"/>
</dbReference>
<dbReference type="GeneID" id="54295214"/>
<accession>A0A6A6AY31</accession>
<protein>
    <recommendedName>
        <fullName evidence="1">BTB domain-containing protein</fullName>
    </recommendedName>
</protein>
<evidence type="ECO:0000259" key="1">
    <source>
        <dbReference type="PROSITE" id="PS50097"/>
    </source>
</evidence>
<dbReference type="SUPFAM" id="SSF54695">
    <property type="entry name" value="POZ domain"/>
    <property type="match status" value="1"/>
</dbReference>
<dbReference type="Proteomes" id="UP000799438">
    <property type="component" value="Unassembled WGS sequence"/>
</dbReference>
<dbReference type="PROSITE" id="PS50097">
    <property type="entry name" value="BTB"/>
    <property type="match status" value="1"/>
</dbReference>
<dbReference type="Gene3D" id="3.30.710.10">
    <property type="entry name" value="Potassium Channel Kv1.1, Chain A"/>
    <property type="match status" value="1"/>
</dbReference>
<dbReference type="CDD" id="cd18186">
    <property type="entry name" value="BTB_POZ_ZBTB_KLHL-like"/>
    <property type="match status" value="1"/>
</dbReference>
<proteinExistence type="predicted"/>
<dbReference type="EMBL" id="ML995580">
    <property type="protein sequence ID" value="KAF2135471.1"/>
    <property type="molecule type" value="Genomic_DNA"/>
</dbReference>
<dbReference type="InterPro" id="IPR011333">
    <property type="entry name" value="SKP1/BTB/POZ_sf"/>
</dbReference>
<organism evidence="2 3">
    <name type="scientific">Aplosporella prunicola CBS 121167</name>
    <dbReference type="NCBI Taxonomy" id="1176127"/>
    <lineage>
        <taxon>Eukaryota</taxon>
        <taxon>Fungi</taxon>
        <taxon>Dikarya</taxon>
        <taxon>Ascomycota</taxon>
        <taxon>Pezizomycotina</taxon>
        <taxon>Dothideomycetes</taxon>
        <taxon>Dothideomycetes incertae sedis</taxon>
        <taxon>Botryosphaeriales</taxon>
        <taxon>Aplosporellaceae</taxon>
        <taxon>Aplosporella</taxon>
    </lineage>
</organism>
<dbReference type="AlphaFoldDB" id="A0A6A6AY31"/>
<feature type="domain" description="BTB" evidence="1">
    <location>
        <begin position="10"/>
        <end position="85"/>
    </location>
</feature>
<name>A0A6A6AY31_9PEZI</name>
<gene>
    <name evidence="2" type="ORF">K452DRAFT_239296</name>
</gene>
<sequence>MTTVIIDPHGDLILQVEDECISVSSKVLSLVSPVFEAMMKPNFKEGIELQTVKSTQSTISLHEDDIEALIIFCKVIHHRAHEIPQVPSPSCLEKLAYICDKYQCTGSMRAYGTLWLQRNFQEIPSEDLNRLLLFAYVLDLSKSFSVISAEVLSRQKGPFDTLPALSNHQLVRHDLLEPFNVEKLRLSLTLHRAIMQPISNLVGIDCEKTMSTIGRYQCSLKKNGVYPYDDNFEKQSFRNIADKVSSISEIYIDSCTSWKCQCQELKRSGLSVRLRQEIQRWKMSRQGVCLDCVKTARRSIVEGKCGILHL</sequence>
<reference evidence="2" key="1">
    <citation type="journal article" date="2020" name="Stud. Mycol.">
        <title>101 Dothideomycetes genomes: a test case for predicting lifestyles and emergence of pathogens.</title>
        <authorList>
            <person name="Haridas S."/>
            <person name="Albert R."/>
            <person name="Binder M."/>
            <person name="Bloem J."/>
            <person name="Labutti K."/>
            <person name="Salamov A."/>
            <person name="Andreopoulos B."/>
            <person name="Baker S."/>
            <person name="Barry K."/>
            <person name="Bills G."/>
            <person name="Bluhm B."/>
            <person name="Cannon C."/>
            <person name="Castanera R."/>
            <person name="Culley D."/>
            <person name="Daum C."/>
            <person name="Ezra D."/>
            <person name="Gonzalez J."/>
            <person name="Henrissat B."/>
            <person name="Kuo A."/>
            <person name="Liang C."/>
            <person name="Lipzen A."/>
            <person name="Lutzoni F."/>
            <person name="Magnuson J."/>
            <person name="Mondo S."/>
            <person name="Nolan M."/>
            <person name="Ohm R."/>
            <person name="Pangilinan J."/>
            <person name="Park H.-J."/>
            <person name="Ramirez L."/>
            <person name="Alfaro M."/>
            <person name="Sun H."/>
            <person name="Tritt A."/>
            <person name="Yoshinaga Y."/>
            <person name="Zwiers L.-H."/>
            <person name="Turgeon B."/>
            <person name="Goodwin S."/>
            <person name="Spatafora J."/>
            <person name="Crous P."/>
            <person name="Grigoriev I."/>
        </authorList>
    </citation>
    <scope>NUCLEOTIDE SEQUENCE</scope>
    <source>
        <strain evidence="2">CBS 121167</strain>
    </source>
</reference>
<dbReference type="InterPro" id="IPR000210">
    <property type="entry name" value="BTB/POZ_dom"/>
</dbReference>